<dbReference type="EMBL" id="QBMC01000098">
    <property type="protein sequence ID" value="PZO15107.1"/>
    <property type="molecule type" value="Genomic_DNA"/>
</dbReference>
<dbReference type="Proteomes" id="UP000249354">
    <property type="component" value="Unassembled WGS sequence"/>
</dbReference>
<accession>A0A2W4U785</accession>
<gene>
    <name evidence="1" type="ORF">DCF25_14050</name>
</gene>
<sequence length="76" mass="8669">MAQKNFKHVICIENTDYLASLEKRKLYEALPGTTALNRGFIRVIDESGEDYLYPSDYFMDANLTKETQAALTNVAF</sequence>
<reference evidence="1 2" key="2">
    <citation type="submission" date="2018-06" db="EMBL/GenBank/DDBJ databases">
        <title>Metagenomic assembly of (sub)arctic Cyanobacteria and their associated microbiome from non-axenic cultures.</title>
        <authorList>
            <person name="Baurain D."/>
        </authorList>
    </citation>
    <scope>NUCLEOTIDE SEQUENCE [LARGE SCALE GENOMIC DNA]</scope>
    <source>
        <strain evidence="1">ULC129bin1</strain>
    </source>
</reference>
<dbReference type="AlphaFoldDB" id="A0A2W4U785"/>
<comment type="caution">
    <text evidence="1">The sequence shown here is derived from an EMBL/GenBank/DDBJ whole genome shotgun (WGS) entry which is preliminary data.</text>
</comment>
<protein>
    <submittedName>
        <fullName evidence="1">Uncharacterized protein</fullName>
    </submittedName>
</protein>
<proteinExistence type="predicted"/>
<organism evidence="1 2">
    <name type="scientific">Leptolyngbya foveolarum</name>
    <dbReference type="NCBI Taxonomy" id="47253"/>
    <lineage>
        <taxon>Bacteria</taxon>
        <taxon>Bacillati</taxon>
        <taxon>Cyanobacteriota</taxon>
        <taxon>Cyanophyceae</taxon>
        <taxon>Leptolyngbyales</taxon>
        <taxon>Leptolyngbyaceae</taxon>
        <taxon>Leptolyngbya group</taxon>
        <taxon>Leptolyngbya</taxon>
    </lineage>
</organism>
<reference evidence="2" key="1">
    <citation type="submission" date="2018-04" db="EMBL/GenBank/DDBJ databases">
        <authorList>
            <person name="Cornet L."/>
        </authorList>
    </citation>
    <scope>NUCLEOTIDE SEQUENCE [LARGE SCALE GENOMIC DNA]</scope>
</reference>
<evidence type="ECO:0000313" key="2">
    <source>
        <dbReference type="Proteomes" id="UP000249354"/>
    </source>
</evidence>
<evidence type="ECO:0000313" key="1">
    <source>
        <dbReference type="EMBL" id="PZO15107.1"/>
    </source>
</evidence>
<name>A0A2W4U785_9CYAN</name>